<dbReference type="Proteomes" id="UP000639396">
    <property type="component" value="Unassembled WGS sequence"/>
</dbReference>
<dbReference type="InterPro" id="IPR009057">
    <property type="entry name" value="Homeodomain-like_sf"/>
</dbReference>
<dbReference type="Pfam" id="PF12833">
    <property type="entry name" value="HTH_18"/>
    <property type="match status" value="1"/>
</dbReference>
<dbReference type="PROSITE" id="PS00041">
    <property type="entry name" value="HTH_ARAC_FAMILY_1"/>
    <property type="match status" value="1"/>
</dbReference>
<dbReference type="SUPFAM" id="SSF51215">
    <property type="entry name" value="Regulatory protein AraC"/>
    <property type="match status" value="1"/>
</dbReference>
<evidence type="ECO:0000259" key="4">
    <source>
        <dbReference type="PROSITE" id="PS01124"/>
    </source>
</evidence>
<dbReference type="PANTHER" id="PTHR43280:SF28">
    <property type="entry name" value="HTH-TYPE TRANSCRIPTIONAL ACTIVATOR RHAS"/>
    <property type="match status" value="1"/>
</dbReference>
<proteinExistence type="predicted"/>
<gene>
    <name evidence="5" type="ORF">IDH45_22300</name>
</gene>
<dbReference type="InterPro" id="IPR014710">
    <property type="entry name" value="RmlC-like_jellyroll"/>
</dbReference>
<comment type="caution">
    <text evidence="5">The sequence shown here is derived from an EMBL/GenBank/DDBJ whole genome shotgun (WGS) entry which is preliminary data.</text>
</comment>
<keyword evidence="1" id="KW-0805">Transcription regulation</keyword>
<feature type="domain" description="HTH araC/xylS-type" evidence="4">
    <location>
        <begin position="200"/>
        <end position="298"/>
    </location>
</feature>
<evidence type="ECO:0000256" key="1">
    <source>
        <dbReference type="ARBA" id="ARBA00023015"/>
    </source>
</evidence>
<dbReference type="SUPFAM" id="SSF46689">
    <property type="entry name" value="Homeodomain-like"/>
    <property type="match status" value="2"/>
</dbReference>
<dbReference type="InterPro" id="IPR018060">
    <property type="entry name" value="HTH_AraC"/>
</dbReference>
<keyword evidence="6" id="KW-1185">Reference proteome</keyword>
<keyword evidence="3" id="KW-0804">Transcription</keyword>
<dbReference type="PROSITE" id="PS01124">
    <property type="entry name" value="HTH_ARAC_FAMILY_2"/>
    <property type="match status" value="1"/>
</dbReference>
<dbReference type="GO" id="GO:0003700">
    <property type="term" value="F:DNA-binding transcription factor activity"/>
    <property type="evidence" value="ECO:0007669"/>
    <property type="project" value="InterPro"/>
</dbReference>
<dbReference type="RefSeq" id="WP_190930344.1">
    <property type="nucleotide sequence ID" value="NZ_JACXJA010000032.1"/>
</dbReference>
<dbReference type="SMART" id="SM00342">
    <property type="entry name" value="HTH_ARAC"/>
    <property type="match status" value="1"/>
</dbReference>
<dbReference type="Pfam" id="PF02311">
    <property type="entry name" value="AraC_binding"/>
    <property type="match status" value="1"/>
</dbReference>
<reference evidence="5" key="1">
    <citation type="submission" date="2020-09" db="EMBL/GenBank/DDBJ databases">
        <title>A novel bacterium of genus Paenibacillus, isolated from South China Sea.</title>
        <authorList>
            <person name="Huang H."/>
            <person name="Mo K."/>
            <person name="Hu Y."/>
        </authorList>
    </citation>
    <scope>NUCLEOTIDE SEQUENCE</scope>
    <source>
        <strain evidence="5">IB182363</strain>
    </source>
</reference>
<dbReference type="InterPro" id="IPR037923">
    <property type="entry name" value="HTH-like"/>
</dbReference>
<sequence length="323" mass="37168">MERVDKLRADDFFAEGLPLCVNHYAYDPHERIRMHSHEFIEIAYVCKGKGIHVVGGREQPVSMGDLFIIQFDTPHSFFPLDPDNTGRLEVYNCMFMPEIVGSLPLELPVLQEITSILLLSGLYPGEQTYQPDLKLSDSHDRNFLSIFTALHEEYSANREGRTELLKLKLCELLIQIYRAYGNRNKSLQPNSDTYKLELIQKAVAYLREHYASPVQLNDISRHALLSKSYFSALFKKTTGMSVFDYLQRLRIEEACRLLEEGTATVTEIAARVGYNDYRFFNKTFRKVTGKTAREYRNRAVSMKSLPEDDEAASQLDIQGRFSP</sequence>
<evidence type="ECO:0000256" key="3">
    <source>
        <dbReference type="ARBA" id="ARBA00023163"/>
    </source>
</evidence>
<dbReference type="Gene3D" id="2.60.120.10">
    <property type="entry name" value="Jelly Rolls"/>
    <property type="match status" value="1"/>
</dbReference>
<organism evidence="5 6">
    <name type="scientific">Paenibacillus oceani</name>
    <dbReference type="NCBI Taxonomy" id="2772510"/>
    <lineage>
        <taxon>Bacteria</taxon>
        <taxon>Bacillati</taxon>
        <taxon>Bacillota</taxon>
        <taxon>Bacilli</taxon>
        <taxon>Bacillales</taxon>
        <taxon>Paenibacillaceae</taxon>
        <taxon>Paenibacillus</taxon>
    </lineage>
</organism>
<protein>
    <submittedName>
        <fullName evidence="5">Helix-turn-helix transcriptional regulator</fullName>
    </submittedName>
</protein>
<evidence type="ECO:0000313" key="6">
    <source>
        <dbReference type="Proteomes" id="UP000639396"/>
    </source>
</evidence>
<keyword evidence="2" id="KW-0238">DNA-binding</keyword>
<dbReference type="Gene3D" id="1.10.10.60">
    <property type="entry name" value="Homeodomain-like"/>
    <property type="match status" value="2"/>
</dbReference>
<dbReference type="InterPro" id="IPR003313">
    <property type="entry name" value="AraC-bd"/>
</dbReference>
<dbReference type="AlphaFoldDB" id="A0A927CDA2"/>
<accession>A0A927CDA2</accession>
<dbReference type="EMBL" id="JACXJA010000032">
    <property type="protein sequence ID" value="MBD2864717.1"/>
    <property type="molecule type" value="Genomic_DNA"/>
</dbReference>
<dbReference type="PANTHER" id="PTHR43280">
    <property type="entry name" value="ARAC-FAMILY TRANSCRIPTIONAL REGULATOR"/>
    <property type="match status" value="1"/>
</dbReference>
<evidence type="ECO:0000313" key="5">
    <source>
        <dbReference type="EMBL" id="MBD2864717.1"/>
    </source>
</evidence>
<dbReference type="GO" id="GO:0043565">
    <property type="term" value="F:sequence-specific DNA binding"/>
    <property type="evidence" value="ECO:0007669"/>
    <property type="project" value="InterPro"/>
</dbReference>
<dbReference type="InterPro" id="IPR018062">
    <property type="entry name" value="HTH_AraC-typ_CS"/>
</dbReference>
<evidence type="ECO:0000256" key="2">
    <source>
        <dbReference type="ARBA" id="ARBA00023125"/>
    </source>
</evidence>
<name>A0A927CDA2_9BACL</name>